<feature type="domain" description="NERD" evidence="1">
    <location>
        <begin position="14"/>
        <end position="112"/>
    </location>
</feature>
<dbReference type="RefSeq" id="WP_130629598.1">
    <property type="nucleotide sequence ID" value="NZ_CP036164.1"/>
</dbReference>
<evidence type="ECO:0000313" key="2">
    <source>
        <dbReference type="EMBL" id="QBF46377.1"/>
    </source>
</evidence>
<protein>
    <submittedName>
        <fullName evidence="2">Nuclease</fullName>
    </submittedName>
</protein>
<dbReference type="EMBL" id="CP036164">
    <property type="protein sequence ID" value="QBF46377.1"/>
    <property type="molecule type" value="Genomic_DNA"/>
</dbReference>
<reference evidence="2 3" key="1">
    <citation type="submission" date="2019-02" db="EMBL/GenBank/DDBJ databases">
        <title>Genomic data mining of an Antarctic deep-sea actinobacterium, Janibacterlimosus P3-3-X1.</title>
        <authorList>
            <person name="Liao L."/>
            <person name="Chen B."/>
        </authorList>
    </citation>
    <scope>NUCLEOTIDE SEQUENCE [LARGE SCALE GENOMIC DNA]</scope>
    <source>
        <strain evidence="2 3">P3-3-X1</strain>
    </source>
</reference>
<evidence type="ECO:0000259" key="1">
    <source>
        <dbReference type="Pfam" id="PF08378"/>
    </source>
</evidence>
<keyword evidence="3" id="KW-1185">Reference proteome</keyword>
<dbReference type="KEGG" id="jli:EXU32_09005"/>
<proteinExistence type="predicted"/>
<dbReference type="Pfam" id="PF08378">
    <property type="entry name" value="NERD"/>
    <property type="match status" value="1"/>
</dbReference>
<organism evidence="2 3">
    <name type="scientific">Janibacter limosus</name>
    <dbReference type="NCBI Taxonomy" id="53458"/>
    <lineage>
        <taxon>Bacteria</taxon>
        <taxon>Bacillati</taxon>
        <taxon>Actinomycetota</taxon>
        <taxon>Actinomycetes</taxon>
        <taxon>Micrococcales</taxon>
        <taxon>Intrasporangiaceae</taxon>
        <taxon>Janibacter</taxon>
    </lineage>
</organism>
<dbReference type="SUPFAM" id="SSF52540">
    <property type="entry name" value="P-loop containing nucleoside triphosphate hydrolases"/>
    <property type="match status" value="1"/>
</dbReference>
<gene>
    <name evidence="2" type="ORF">EXU32_09005</name>
</gene>
<dbReference type="AlphaFoldDB" id="A0A4P6MWT4"/>
<evidence type="ECO:0000313" key="3">
    <source>
        <dbReference type="Proteomes" id="UP000290408"/>
    </source>
</evidence>
<dbReference type="InterPro" id="IPR027417">
    <property type="entry name" value="P-loop_NTPase"/>
</dbReference>
<dbReference type="OrthoDB" id="4509614at2"/>
<accession>A0A4P6MWT4</accession>
<sequence length="561" mass="62705">MPHLIPQDPRFTNESERVVWTNLRDSLRQQDTLIANFRLTDARKDHEADLVVVMPDIGVIVVEVKGSGVRVEDGQWSIKRGGQRKRIDPVDQVRSTRYAIRQYVESDRRWADSSRSRVRIAHAVVTPFVGLGLDFDLPDCPRWMIHDRDDMASLAERLADIPLGFDTHLRVPSQEDCDTVVDILTARGTDAITTVVDEADEREARADRLTQEQGMILDVTRLLRRVEIRGGAGSGKTVLALTQASQLSAGRTGELPRPAERVALLCYSIGLATYFKREVATWPRRRQPAFVGTFEELGNRWGVASGTRDDPDYWEETLPRLMADQAAGLPPGERYDSFVVDEAQDFAESWWQPLIGALTDESEGGLYIYSDENQRLFNRFGRPPVPLVPLVLDHNLRNTKQIAEVFRPLAPLRMRLEGGDGPDVVFVPATSEDALGVADDQVDLLLGEGWNPGHVALLTTGRRHPVQVERQEELGQRGYWDTFWDNDDVFYGHVLGAKGMERRAVVLCINESGTMGRFRERLYVGLSRATDRLVVVGDLDVIGAAAEHVARALGSAGTLSP</sequence>
<dbReference type="Proteomes" id="UP000290408">
    <property type="component" value="Chromosome"/>
</dbReference>
<name>A0A4P6MWT4_9MICO</name>
<dbReference type="STRING" id="1216970.GCA_001570985_02573"/>
<dbReference type="Gene3D" id="3.40.50.300">
    <property type="entry name" value="P-loop containing nucleotide triphosphate hydrolases"/>
    <property type="match status" value="2"/>
</dbReference>
<dbReference type="InterPro" id="IPR011528">
    <property type="entry name" value="NERD"/>
</dbReference>